<name>A0ABY7Q6E3_9ACTN</name>
<proteinExistence type="predicted"/>
<dbReference type="InterPro" id="IPR053146">
    <property type="entry name" value="QDO-like"/>
</dbReference>
<evidence type="ECO:0000313" key="3">
    <source>
        <dbReference type="Proteomes" id="UP001212821"/>
    </source>
</evidence>
<dbReference type="Proteomes" id="UP001212821">
    <property type="component" value="Chromosome"/>
</dbReference>
<dbReference type="Pfam" id="PF07883">
    <property type="entry name" value="Cupin_2"/>
    <property type="match status" value="1"/>
</dbReference>
<sequence>MTTSPGRVVHSDEVEPITWSGEEAGRFLLRSEDTGGQYSFYEVTVPAGQGSHFHVHEDTDEAFYIVEGEFEIHLGDVVHRAPAGTVVYGPRGVVHAFRNTLDEPGRMLCVTTPGGIERFFEELSTLMKQDPPADWSQMQELATRHRIVAFPDQERN</sequence>
<gene>
    <name evidence="2" type="ORF">O1G21_22175</name>
</gene>
<dbReference type="PANTHER" id="PTHR36440:SF1">
    <property type="entry name" value="PUTATIVE (AFU_ORTHOLOGUE AFUA_8G07350)-RELATED"/>
    <property type="match status" value="1"/>
</dbReference>
<protein>
    <submittedName>
        <fullName evidence="2">Cupin domain-containing protein</fullName>
    </submittedName>
</protein>
<reference evidence="3" key="1">
    <citation type="submission" date="2022-12" db="EMBL/GenBank/DDBJ databases">
        <authorList>
            <person name="Mo P."/>
        </authorList>
    </citation>
    <scope>NUCLEOTIDE SEQUENCE [LARGE SCALE GENOMIC DNA]</scope>
    <source>
        <strain evidence="3">HUAS 3-15</strain>
    </source>
</reference>
<dbReference type="SUPFAM" id="SSF51182">
    <property type="entry name" value="RmlC-like cupins"/>
    <property type="match status" value="1"/>
</dbReference>
<dbReference type="InterPro" id="IPR013096">
    <property type="entry name" value="Cupin_2"/>
</dbReference>
<evidence type="ECO:0000313" key="2">
    <source>
        <dbReference type="EMBL" id="WBP88275.1"/>
    </source>
</evidence>
<accession>A0ABY7Q6E3</accession>
<keyword evidence="3" id="KW-1185">Reference proteome</keyword>
<dbReference type="InterPro" id="IPR014710">
    <property type="entry name" value="RmlC-like_jellyroll"/>
</dbReference>
<feature type="domain" description="Cupin type-2" evidence="1">
    <location>
        <begin position="42"/>
        <end position="110"/>
    </location>
</feature>
<dbReference type="EMBL" id="CP115450">
    <property type="protein sequence ID" value="WBP88275.1"/>
    <property type="molecule type" value="Genomic_DNA"/>
</dbReference>
<dbReference type="Gene3D" id="2.60.120.10">
    <property type="entry name" value="Jelly Rolls"/>
    <property type="match status" value="1"/>
</dbReference>
<dbReference type="RefSeq" id="WP_270146349.1">
    <property type="nucleotide sequence ID" value="NZ_CP115450.1"/>
</dbReference>
<dbReference type="InterPro" id="IPR011051">
    <property type="entry name" value="RmlC_Cupin_sf"/>
</dbReference>
<dbReference type="PANTHER" id="PTHR36440">
    <property type="entry name" value="PUTATIVE (AFU_ORTHOLOGUE AFUA_8G07350)-RELATED"/>
    <property type="match status" value="1"/>
</dbReference>
<organism evidence="2 3">
    <name type="scientific">Kitasatospora cathayae</name>
    <dbReference type="NCBI Taxonomy" id="3004092"/>
    <lineage>
        <taxon>Bacteria</taxon>
        <taxon>Bacillati</taxon>
        <taxon>Actinomycetota</taxon>
        <taxon>Actinomycetes</taxon>
        <taxon>Kitasatosporales</taxon>
        <taxon>Streptomycetaceae</taxon>
        <taxon>Kitasatospora</taxon>
    </lineage>
</organism>
<evidence type="ECO:0000259" key="1">
    <source>
        <dbReference type="Pfam" id="PF07883"/>
    </source>
</evidence>